<keyword evidence="2" id="KW-0540">Nuclease</keyword>
<keyword evidence="1" id="KW-1277">Toxin-antitoxin system</keyword>
<evidence type="ECO:0000256" key="3">
    <source>
        <dbReference type="ARBA" id="ARBA00022801"/>
    </source>
</evidence>
<organism evidence="5 6">
    <name type="scientific">Neosynechococcus sphagnicola sy1</name>
    <dbReference type="NCBI Taxonomy" id="1497020"/>
    <lineage>
        <taxon>Bacteria</taxon>
        <taxon>Bacillati</taxon>
        <taxon>Cyanobacteriota</taxon>
        <taxon>Cyanophyceae</taxon>
        <taxon>Neosynechococcales</taxon>
        <taxon>Neosynechococcaceae</taxon>
        <taxon>Neosynechococcus</taxon>
    </lineage>
</organism>
<dbReference type="EMBL" id="JJML01000001">
    <property type="protein sequence ID" value="KGF74058.1"/>
    <property type="molecule type" value="Genomic_DNA"/>
</dbReference>
<keyword evidence="6" id="KW-1185">Reference proteome</keyword>
<sequence length="59" mass="6799">MEKLGGFRNILAHLYDEIIPEKVYESLRHALIDHPQYLAELENYLNSLEQANGEADSEP</sequence>
<dbReference type="InterPro" id="IPR037038">
    <property type="entry name" value="HepT-like_sf"/>
</dbReference>
<dbReference type="GO" id="GO:0016787">
    <property type="term" value="F:hydrolase activity"/>
    <property type="evidence" value="ECO:0007669"/>
    <property type="project" value="UniProtKB-KW"/>
</dbReference>
<comment type="similarity">
    <text evidence="4">Belongs to the HepT RNase toxin family.</text>
</comment>
<evidence type="ECO:0000313" key="6">
    <source>
        <dbReference type="Proteomes" id="UP000030170"/>
    </source>
</evidence>
<protein>
    <recommendedName>
        <fullName evidence="7">DUF86 domain-containing protein</fullName>
    </recommendedName>
</protein>
<dbReference type="STRING" id="1497020.DO97_00685"/>
<evidence type="ECO:0000256" key="4">
    <source>
        <dbReference type="ARBA" id="ARBA00024207"/>
    </source>
</evidence>
<dbReference type="GO" id="GO:0004540">
    <property type="term" value="F:RNA nuclease activity"/>
    <property type="evidence" value="ECO:0007669"/>
    <property type="project" value="InterPro"/>
</dbReference>
<dbReference type="Proteomes" id="UP000030170">
    <property type="component" value="Unassembled WGS sequence"/>
</dbReference>
<proteinExistence type="inferred from homology"/>
<gene>
    <name evidence="5" type="ORF">DO97_00685</name>
</gene>
<evidence type="ECO:0008006" key="7">
    <source>
        <dbReference type="Google" id="ProtNLM"/>
    </source>
</evidence>
<evidence type="ECO:0000313" key="5">
    <source>
        <dbReference type="EMBL" id="KGF74058.1"/>
    </source>
</evidence>
<name>A0A098TTG2_9CYAN</name>
<accession>A0A098TTG2</accession>
<dbReference type="RefSeq" id="WP_036530286.1">
    <property type="nucleotide sequence ID" value="NZ_JJML01000001.1"/>
</dbReference>
<dbReference type="GO" id="GO:0110001">
    <property type="term" value="C:toxin-antitoxin complex"/>
    <property type="evidence" value="ECO:0007669"/>
    <property type="project" value="InterPro"/>
</dbReference>
<comment type="caution">
    <text evidence="5">The sequence shown here is derived from an EMBL/GenBank/DDBJ whole genome shotgun (WGS) entry which is preliminary data.</text>
</comment>
<evidence type="ECO:0000256" key="2">
    <source>
        <dbReference type="ARBA" id="ARBA00022722"/>
    </source>
</evidence>
<dbReference type="OrthoDB" id="9796612at2"/>
<dbReference type="Gene3D" id="1.20.120.580">
    <property type="entry name" value="bsu32300-like"/>
    <property type="match status" value="1"/>
</dbReference>
<dbReference type="Pfam" id="PF01934">
    <property type="entry name" value="HepT-like"/>
    <property type="match status" value="1"/>
</dbReference>
<keyword evidence="3" id="KW-0378">Hydrolase</keyword>
<dbReference type="AlphaFoldDB" id="A0A098TTG2"/>
<evidence type="ECO:0000256" key="1">
    <source>
        <dbReference type="ARBA" id="ARBA00022649"/>
    </source>
</evidence>
<reference evidence="5 6" key="1">
    <citation type="journal article" date="2014" name="Mol. Ecol.">
        <title>Evolution of Synechococcus.</title>
        <authorList>
            <person name="Dvorak P."/>
            <person name="Casamatta D."/>
            <person name="Hasler P."/>
            <person name="Poulickova A."/>
            <person name="Ondrej V."/>
            <person name="Sanges R."/>
        </authorList>
    </citation>
    <scope>NUCLEOTIDE SEQUENCE [LARGE SCALE GENOMIC DNA]</scope>
    <source>
        <strain evidence="5 6">CAUP A 1101</strain>
    </source>
</reference>
<dbReference type="InterPro" id="IPR008201">
    <property type="entry name" value="HepT-like"/>
</dbReference>